<comment type="catalytic activity">
    <reaction evidence="15">
        <text>DNA(n) + a 2'-deoxyribonucleoside 5'-triphosphate = DNA(n+1) + diphosphate</text>
        <dbReference type="Rhea" id="RHEA:22508"/>
        <dbReference type="Rhea" id="RHEA-COMP:17339"/>
        <dbReference type="Rhea" id="RHEA-COMP:17340"/>
        <dbReference type="ChEBI" id="CHEBI:33019"/>
        <dbReference type="ChEBI" id="CHEBI:61560"/>
        <dbReference type="ChEBI" id="CHEBI:173112"/>
        <dbReference type="EC" id="2.7.7.7"/>
    </reaction>
</comment>
<evidence type="ECO:0000256" key="11">
    <source>
        <dbReference type="ARBA" id="ARBA00022932"/>
    </source>
</evidence>
<feature type="region of interest" description="Disordered" evidence="17">
    <location>
        <begin position="402"/>
        <end position="424"/>
    </location>
</feature>
<evidence type="ECO:0000259" key="18">
    <source>
        <dbReference type="PROSITE" id="PS50994"/>
    </source>
</evidence>
<comment type="catalytic activity">
    <reaction evidence="14">
        <text>DNA(n) + a 2'-deoxyribonucleoside 5'-triphosphate = DNA(n+1) + diphosphate</text>
        <dbReference type="Rhea" id="RHEA:22508"/>
        <dbReference type="Rhea" id="RHEA-COMP:17339"/>
        <dbReference type="Rhea" id="RHEA-COMP:17340"/>
        <dbReference type="ChEBI" id="CHEBI:33019"/>
        <dbReference type="ChEBI" id="CHEBI:61560"/>
        <dbReference type="ChEBI" id="CHEBI:173112"/>
        <dbReference type="EC" id="2.7.7.49"/>
    </reaction>
</comment>
<name>A0A2N5VFD8_9BASI</name>
<keyword evidence="7" id="KW-0460">Magnesium</keyword>
<evidence type="ECO:0000256" key="12">
    <source>
        <dbReference type="ARBA" id="ARBA00023172"/>
    </source>
</evidence>
<dbReference type="InterPro" id="IPR043502">
    <property type="entry name" value="DNA/RNA_pol_sf"/>
</dbReference>
<feature type="coiled-coil region" evidence="16">
    <location>
        <begin position="30"/>
        <end position="64"/>
    </location>
</feature>
<keyword evidence="12" id="KW-0233">DNA recombination</keyword>
<dbReference type="GO" id="GO:0016787">
    <property type="term" value="F:hydrolase activity"/>
    <property type="evidence" value="ECO:0007669"/>
    <property type="project" value="UniProtKB-KW"/>
</dbReference>
<protein>
    <recommendedName>
        <fullName evidence="18">Integrase catalytic domain-containing protein</fullName>
    </recommendedName>
</protein>
<dbReference type="EMBL" id="PGCI01000021">
    <property type="protein sequence ID" value="PLW48709.1"/>
    <property type="molecule type" value="Genomic_DNA"/>
</dbReference>
<dbReference type="InterPro" id="IPR013103">
    <property type="entry name" value="RVT_2"/>
</dbReference>
<keyword evidence="1" id="KW-0815">Transposition</keyword>
<dbReference type="InterPro" id="IPR039537">
    <property type="entry name" value="Retrotran_Ty1/copia-like"/>
</dbReference>
<dbReference type="Pfam" id="PF25597">
    <property type="entry name" value="SH3_retrovirus"/>
    <property type="match status" value="1"/>
</dbReference>
<evidence type="ECO:0000313" key="20">
    <source>
        <dbReference type="Proteomes" id="UP000235392"/>
    </source>
</evidence>
<dbReference type="PANTHER" id="PTHR42648:SF11">
    <property type="entry name" value="TRANSPOSON TY4-P GAG-POL POLYPROTEIN"/>
    <property type="match status" value="1"/>
</dbReference>
<dbReference type="GO" id="GO:0004519">
    <property type="term" value="F:endonuclease activity"/>
    <property type="evidence" value="ECO:0007669"/>
    <property type="project" value="UniProtKB-KW"/>
</dbReference>
<dbReference type="GO" id="GO:0032196">
    <property type="term" value="P:transposition"/>
    <property type="evidence" value="ECO:0007669"/>
    <property type="project" value="UniProtKB-KW"/>
</dbReference>
<evidence type="ECO:0000256" key="7">
    <source>
        <dbReference type="ARBA" id="ARBA00022842"/>
    </source>
</evidence>
<sequence>MNFAEATSPKDNPADSDESATSERLTPERLTSARMDLATLQQQLAEMQNVMRQQQEIISGLTRNNHHHPPQNSIANDVLRQFVKSPTKFFAEVNPRKPRLSFDGSNYTKWETAIDRALQHAFDRHKSFLNDEVDNFALLDSTQNTAVSMLMRGTLDEALLSIVESHELPSSKELFELLKAKCKRSGRQHKMILIEKVLNFASENSPASESWLARFCAIISDIERAKISVNELAGLILQSLAKAPLGTDSKNFEYSISQPLDDMTTVPTFGQVTTLIQSALSKVTKTQALPPGSIPSDVEMSVNAINHRRQNDRYEPPHRRNADNPKPTNSGKFSLEKATFYRGKGHTKSLKERYGYNCHYCKELDHWYSDCDLYWQDVRNGRVAAPPQNQDDRSKFVPPARQVENHPRPIQPSHSHQPQSNGRIRKIDVPEANDGTVLLDSGSTINVSGKSKFFTITSKLQNPLTVSFAISKFMAPIDSIGYLRILTPSGIMKIEDVYFCEGIKGSILSTGRLIRSGWKFEHQGTDAQLINAEGVSFRLDFINFCWNVKTTDEFAMIQKITQKPSAELHLWHCRLGHAAEPVVRKFICKYLPDLQLRKKPFFCVQCAKSKAKDAKANSANSDIPRDKPMDLWMTDVAGPFPIDINGCRYIITFRNHASTYTFCNVMASRSEVPDKVMAWVLHLKNTVGRTPAYLRCDNAAEYVGGLRERLAEVGTELAPISPYHPEQNGEAERVNRTFGDMARTMLHDSKLPKIYWSFAYKTAAYIHNRIPNSRVDSSPLEVLFGIKPSPNELYPFGARAIVHVHKELRDKLDGRATECIVLGYPAAGSGWLFYSPKLRHIVHSTSAVFPEYQELKVAEAPELSELDKIVRQIKLVLGGEQTKEISEAELRAIANLPTDAEHKLPKTIRSALSGPDSANWRDAAEYETNKFKSLGVWEPVNPYKGVKVLGARWVFTIKRLPDGTIDKFRARYVAKGFNQIMGSDCNETYAPTASLNTLRLLLSIAQSKSFPTATFDISSAYLYSPIEEEVYVQPPIEIVPEWNGKIMRLKKAMYGTRQAARCWWKFFSEKVVSFGFTASELEQSLYYCKRGDEFVVIWLHVDDGFAMGSSQRVLDDLHQAISREMEVKWSNSVEKLVGINIRHMGSHTRLDQSLLVDQIISDYSRPCYPCRSTLPEDPLVLHTGDPLDSTDYRSTLGSLMYLCSGKRPDLSYSVNLLARYSANPSKEHWQALDILIGYLKRTRELGLVMKKGNGVMELWSDANWGGEHKRSTSGYLIKHNGNSVAWGSKRQTVVAMSTCAAEYVALSDGSKQLAPLHNLLIDIDQVIPLNIFCNNEAAILIAGDNASKKKTQYLSCAFYFINDFVRQYNINIKWTNTHDQVADIFTKRLGPNLIEKALARINLSTCNSHMREGVLE</sequence>
<dbReference type="PANTHER" id="PTHR42648">
    <property type="entry name" value="TRANSPOSASE, PUTATIVE-RELATED"/>
    <property type="match status" value="1"/>
</dbReference>
<dbReference type="InterPro" id="IPR012337">
    <property type="entry name" value="RNaseH-like_sf"/>
</dbReference>
<keyword evidence="13" id="KW-0511">Multifunctional enzyme</keyword>
<organism evidence="19 20">
    <name type="scientific">Puccinia coronata f. sp. avenae</name>
    <dbReference type="NCBI Taxonomy" id="200324"/>
    <lineage>
        <taxon>Eukaryota</taxon>
        <taxon>Fungi</taxon>
        <taxon>Dikarya</taxon>
        <taxon>Basidiomycota</taxon>
        <taxon>Pucciniomycotina</taxon>
        <taxon>Pucciniomycetes</taxon>
        <taxon>Pucciniales</taxon>
        <taxon>Pucciniaceae</taxon>
        <taxon>Puccinia</taxon>
    </lineage>
</organism>
<gene>
    <name evidence="19" type="ORF">PCASD_03151</name>
</gene>
<feature type="region of interest" description="Disordered" evidence="17">
    <location>
        <begin position="308"/>
        <end position="337"/>
    </location>
</feature>
<keyword evidence="11" id="KW-0239">DNA-directed DNA polymerase</keyword>
<dbReference type="GO" id="GO:0006310">
    <property type="term" value="P:DNA recombination"/>
    <property type="evidence" value="ECO:0007669"/>
    <property type="project" value="UniProtKB-KW"/>
</dbReference>
<evidence type="ECO:0000256" key="5">
    <source>
        <dbReference type="ARBA" id="ARBA00022759"/>
    </source>
</evidence>
<keyword evidence="9" id="KW-0229">DNA integration</keyword>
<dbReference type="InterPro" id="IPR001584">
    <property type="entry name" value="Integrase_cat-core"/>
</dbReference>
<feature type="compositionally biased region" description="Polar residues" evidence="17">
    <location>
        <begin position="412"/>
        <end position="422"/>
    </location>
</feature>
<keyword evidence="2" id="KW-0548">Nucleotidyltransferase</keyword>
<dbReference type="GO" id="GO:0015074">
    <property type="term" value="P:DNA integration"/>
    <property type="evidence" value="ECO:0007669"/>
    <property type="project" value="UniProtKB-KW"/>
</dbReference>
<keyword evidence="8" id="KW-0694">RNA-binding</keyword>
<evidence type="ECO:0000256" key="15">
    <source>
        <dbReference type="ARBA" id="ARBA00049244"/>
    </source>
</evidence>
<dbReference type="GO" id="GO:0003723">
    <property type="term" value="F:RNA binding"/>
    <property type="evidence" value="ECO:0007669"/>
    <property type="project" value="UniProtKB-KW"/>
</dbReference>
<evidence type="ECO:0000256" key="10">
    <source>
        <dbReference type="ARBA" id="ARBA00022918"/>
    </source>
</evidence>
<keyword evidence="11" id="KW-0808">Transferase</keyword>
<evidence type="ECO:0000313" key="19">
    <source>
        <dbReference type="EMBL" id="PLW48709.1"/>
    </source>
</evidence>
<evidence type="ECO:0000256" key="1">
    <source>
        <dbReference type="ARBA" id="ARBA00022578"/>
    </source>
</evidence>
<keyword evidence="4" id="KW-0479">Metal-binding</keyword>
<dbReference type="SUPFAM" id="SSF56672">
    <property type="entry name" value="DNA/RNA polymerases"/>
    <property type="match status" value="1"/>
</dbReference>
<evidence type="ECO:0000256" key="3">
    <source>
        <dbReference type="ARBA" id="ARBA00022722"/>
    </source>
</evidence>
<evidence type="ECO:0000256" key="8">
    <source>
        <dbReference type="ARBA" id="ARBA00022884"/>
    </source>
</evidence>
<dbReference type="Proteomes" id="UP000235392">
    <property type="component" value="Unassembled WGS sequence"/>
</dbReference>
<dbReference type="CDD" id="cd09272">
    <property type="entry name" value="RNase_HI_RT_Ty1"/>
    <property type="match status" value="1"/>
</dbReference>
<feature type="compositionally biased region" description="Basic and acidic residues" evidence="17">
    <location>
        <begin position="309"/>
        <end position="323"/>
    </location>
</feature>
<dbReference type="Pfam" id="PF07727">
    <property type="entry name" value="RVT_2"/>
    <property type="match status" value="1"/>
</dbReference>
<evidence type="ECO:0000256" key="6">
    <source>
        <dbReference type="ARBA" id="ARBA00022801"/>
    </source>
</evidence>
<keyword evidence="10" id="KW-0695">RNA-directed DNA polymerase</keyword>
<dbReference type="Gene3D" id="3.30.420.10">
    <property type="entry name" value="Ribonuclease H-like superfamily/Ribonuclease H"/>
    <property type="match status" value="1"/>
</dbReference>
<keyword evidence="16" id="KW-0175">Coiled coil</keyword>
<evidence type="ECO:0000256" key="14">
    <source>
        <dbReference type="ARBA" id="ARBA00048173"/>
    </source>
</evidence>
<keyword evidence="6" id="KW-0378">Hydrolase</keyword>
<dbReference type="GO" id="GO:0046872">
    <property type="term" value="F:metal ion binding"/>
    <property type="evidence" value="ECO:0007669"/>
    <property type="project" value="UniProtKB-KW"/>
</dbReference>
<evidence type="ECO:0000256" key="17">
    <source>
        <dbReference type="SAM" id="MobiDB-lite"/>
    </source>
</evidence>
<dbReference type="GO" id="GO:0003887">
    <property type="term" value="F:DNA-directed DNA polymerase activity"/>
    <property type="evidence" value="ECO:0007669"/>
    <property type="project" value="UniProtKB-KW"/>
</dbReference>
<proteinExistence type="predicted"/>
<comment type="caution">
    <text evidence="19">The sequence shown here is derived from an EMBL/GenBank/DDBJ whole genome shotgun (WGS) entry which is preliminary data.</text>
</comment>
<dbReference type="GO" id="GO:0005634">
    <property type="term" value="C:nucleus"/>
    <property type="evidence" value="ECO:0007669"/>
    <property type="project" value="UniProtKB-ARBA"/>
</dbReference>
<evidence type="ECO:0000256" key="9">
    <source>
        <dbReference type="ARBA" id="ARBA00022908"/>
    </source>
</evidence>
<evidence type="ECO:0000256" key="13">
    <source>
        <dbReference type="ARBA" id="ARBA00023268"/>
    </source>
</evidence>
<evidence type="ECO:0000256" key="2">
    <source>
        <dbReference type="ARBA" id="ARBA00022695"/>
    </source>
</evidence>
<reference evidence="19 20" key="1">
    <citation type="submission" date="2017-11" db="EMBL/GenBank/DDBJ databases">
        <title>De novo assembly and phasing of dikaryotic genomes from two isolates of Puccinia coronata f. sp. avenae, the causal agent of oat crown rust.</title>
        <authorList>
            <person name="Miller M.E."/>
            <person name="Zhang Y."/>
            <person name="Omidvar V."/>
            <person name="Sperschneider J."/>
            <person name="Schwessinger B."/>
            <person name="Raley C."/>
            <person name="Palmer J.M."/>
            <person name="Garnica D."/>
            <person name="Upadhyaya N."/>
            <person name="Rathjen J."/>
            <person name="Taylor J.M."/>
            <person name="Park R.F."/>
            <person name="Dodds P.N."/>
            <person name="Hirsch C.D."/>
            <person name="Kianian S.F."/>
            <person name="Figueroa M."/>
        </authorList>
    </citation>
    <scope>NUCLEOTIDE SEQUENCE [LARGE SCALE GENOMIC DNA]</scope>
    <source>
        <strain evidence="19">12SD80</strain>
    </source>
</reference>
<evidence type="ECO:0000256" key="4">
    <source>
        <dbReference type="ARBA" id="ARBA00022723"/>
    </source>
</evidence>
<feature type="domain" description="Integrase catalytic" evidence="18">
    <location>
        <begin position="624"/>
        <end position="787"/>
    </location>
</feature>
<dbReference type="GO" id="GO:0003964">
    <property type="term" value="F:RNA-directed DNA polymerase activity"/>
    <property type="evidence" value="ECO:0007669"/>
    <property type="project" value="UniProtKB-KW"/>
</dbReference>
<feature type="region of interest" description="Disordered" evidence="17">
    <location>
        <begin position="1"/>
        <end position="30"/>
    </location>
</feature>
<dbReference type="SUPFAM" id="SSF53098">
    <property type="entry name" value="Ribonuclease H-like"/>
    <property type="match status" value="1"/>
</dbReference>
<evidence type="ECO:0000256" key="16">
    <source>
        <dbReference type="SAM" id="Coils"/>
    </source>
</evidence>
<dbReference type="InterPro" id="IPR057670">
    <property type="entry name" value="SH3_retrovirus"/>
</dbReference>
<dbReference type="InterPro" id="IPR036397">
    <property type="entry name" value="RNaseH_sf"/>
</dbReference>
<keyword evidence="5" id="KW-0255">Endonuclease</keyword>
<keyword evidence="3" id="KW-0540">Nuclease</keyword>
<dbReference type="PROSITE" id="PS50994">
    <property type="entry name" value="INTEGRASE"/>
    <property type="match status" value="1"/>
</dbReference>
<accession>A0A2N5VFD8</accession>